<organism evidence="3 4">
    <name type="scientific">Tanacetum coccineum</name>
    <dbReference type="NCBI Taxonomy" id="301880"/>
    <lineage>
        <taxon>Eukaryota</taxon>
        <taxon>Viridiplantae</taxon>
        <taxon>Streptophyta</taxon>
        <taxon>Embryophyta</taxon>
        <taxon>Tracheophyta</taxon>
        <taxon>Spermatophyta</taxon>
        <taxon>Magnoliopsida</taxon>
        <taxon>eudicotyledons</taxon>
        <taxon>Gunneridae</taxon>
        <taxon>Pentapetalae</taxon>
        <taxon>asterids</taxon>
        <taxon>campanulids</taxon>
        <taxon>Asterales</taxon>
        <taxon>Asteraceae</taxon>
        <taxon>Asteroideae</taxon>
        <taxon>Anthemideae</taxon>
        <taxon>Anthemidinae</taxon>
        <taxon>Tanacetum</taxon>
    </lineage>
</organism>
<dbReference type="EMBL" id="BQNB010013629">
    <property type="protein sequence ID" value="GJT18330.1"/>
    <property type="molecule type" value="Genomic_DNA"/>
</dbReference>
<dbReference type="InterPro" id="IPR029058">
    <property type="entry name" value="AB_hydrolase_fold"/>
</dbReference>
<sequence length="106" mass="12268">MIFLHGFPEIQYTWRQQMTIVAKVGYGAVAPDYRGFELIDTPVERDQIFFIDLVKDTGSILDHLNISKVIVWTGHVDKMRLREVYAQIHLHMQSAMKPTVFTGAQF</sequence>
<protein>
    <submittedName>
        <fullName evidence="3">Epoxide hydrolase</fullName>
    </submittedName>
</protein>
<gene>
    <name evidence="3" type="ORF">Tco_0877036</name>
</gene>
<reference evidence="3" key="1">
    <citation type="journal article" date="2022" name="Int. J. Mol. Sci.">
        <title>Draft Genome of Tanacetum Coccineum: Genomic Comparison of Closely Related Tanacetum-Family Plants.</title>
        <authorList>
            <person name="Yamashiro T."/>
            <person name="Shiraishi A."/>
            <person name="Nakayama K."/>
            <person name="Satake H."/>
        </authorList>
    </citation>
    <scope>NUCLEOTIDE SEQUENCE</scope>
</reference>
<dbReference type="InterPro" id="IPR000639">
    <property type="entry name" value="Epox_hydrolase-like"/>
</dbReference>
<evidence type="ECO:0000313" key="3">
    <source>
        <dbReference type="EMBL" id="GJT18330.1"/>
    </source>
</evidence>
<name>A0ABQ5BTY9_9ASTR</name>
<proteinExistence type="inferred from homology"/>
<reference evidence="3" key="2">
    <citation type="submission" date="2022-01" db="EMBL/GenBank/DDBJ databases">
        <authorList>
            <person name="Yamashiro T."/>
            <person name="Shiraishi A."/>
            <person name="Satake H."/>
            <person name="Nakayama K."/>
        </authorList>
    </citation>
    <scope>NUCLEOTIDE SEQUENCE</scope>
</reference>
<dbReference type="PANTHER" id="PTHR43329">
    <property type="entry name" value="EPOXIDE HYDROLASE"/>
    <property type="match status" value="1"/>
</dbReference>
<comment type="caution">
    <text evidence="3">The sequence shown here is derived from an EMBL/GenBank/DDBJ whole genome shotgun (WGS) entry which is preliminary data.</text>
</comment>
<dbReference type="GO" id="GO:0016787">
    <property type="term" value="F:hydrolase activity"/>
    <property type="evidence" value="ECO:0007669"/>
    <property type="project" value="UniProtKB-KW"/>
</dbReference>
<dbReference type="SUPFAM" id="SSF53474">
    <property type="entry name" value="alpha/beta-Hydrolases"/>
    <property type="match status" value="1"/>
</dbReference>
<dbReference type="PRINTS" id="PR00412">
    <property type="entry name" value="EPOXHYDRLASE"/>
</dbReference>
<dbReference type="Proteomes" id="UP001151760">
    <property type="component" value="Unassembled WGS sequence"/>
</dbReference>
<keyword evidence="1 3" id="KW-0378">Hydrolase</keyword>
<comment type="similarity">
    <text evidence="2">Belongs to the AB hydrolase superfamily. Epoxide hydrolase family.</text>
</comment>
<evidence type="ECO:0000256" key="2">
    <source>
        <dbReference type="ARBA" id="ARBA00038334"/>
    </source>
</evidence>
<evidence type="ECO:0000256" key="1">
    <source>
        <dbReference type="ARBA" id="ARBA00022801"/>
    </source>
</evidence>
<keyword evidence="4" id="KW-1185">Reference proteome</keyword>
<accession>A0ABQ5BTY9</accession>
<evidence type="ECO:0000313" key="4">
    <source>
        <dbReference type="Proteomes" id="UP001151760"/>
    </source>
</evidence>
<dbReference type="Gene3D" id="3.40.50.1820">
    <property type="entry name" value="alpha/beta hydrolase"/>
    <property type="match status" value="1"/>
</dbReference>